<dbReference type="EMBL" id="CADCXV010001012">
    <property type="protein sequence ID" value="CAB0040239.1"/>
    <property type="molecule type" value="Genomic_DNA"/>
</dbReference>
<keyword evidence="2" id="KW-1185">Reference proteome</keyword>
<name>A0A6H5IWC1_9HYME</name>
<proteinExistence type="predicted"/>
<dbReference type="Proteomes" id="UP000479190">
    <property type="component" value="Unassembled WGS sequence"/>
</dbReference>
<feature type="non-terminal residue" evidence="1">
    <location>
        <position position="92"/>
    </location>
</feature>
<evidence type="ECO:0000313" key="1">
    <source>
        <dbReference type="EMBL" id="CAB0040239.1"/>
    </source>
</evidence>
<dbReference type="AlphaFoldDB" id="A0A6H5IWC1"/>
<gene>
    <name evidence="1" type="ORF">TBRA_LOCUS11967</name>
</gene>
<reference evidence="1 2" key="1">
    <citation type="submission" date="2020-02" db="EMBL/GenBank/DDBJ databases">
        <authorList>
            <person name="Ferguson B K."/>
        </authorList>
    </citation>
    <scope>NUCLEOTIDE SEQUENCE [LARGE SCALE GENOMIC DNA]</scope>
</reference>
<sequence length="92" mass="10770">MSDPLQGEIILETYKIKGKLCRSNLAEIIMNSKLRENRMYKFWNFSTMCTSQTCRPRKNVPSINDFTYPVSRKTQYPASRNIGENAYVRRIG</sequence>
<accession>A0A6H5IWC1</accession>
<protein>
    <submittedName>
        <fullName evidence="1">Uncharacterized protein</fullName>
    </submittedName>
</protein>
<organism evidence="1 2">
    <name type="scientific">Trichogramma brassicae</name>
    <dbReference type="NCBI Taxonomy" id="86971"/>
    <lineage>
        <taxon>Eukaryota</taxon>
        <taxon>Metazoa</taxon>
        <taxon>Ecdysozoa</taxon>
        <taxon>Arthropoda</taxon>
        <taxon>Hexapoda</taxon>
        <taxon>Insecta</taxon>
        <taxon>Pterygota</taxon>
        <taxon>Neoptera</taxon>
        <taxon>Endopterygota</taxon>
        <taxon>Hymenoptera</taxon>
        <taxon>Apocrita</taxon>
        <taxon>Proctotrupomorpha</taxon>
        <taxon>Chalcidoidea</taxon>
        <taxon>Trichogrammatidae</taxon>
        <taxon>Trichogramma</taxon>
    </lineage>
</organism>
<evidence type="ECO:0000313" key="2">
    <source>
        <dbReference type="Proteomes" id="UP000479190"/>
    </source>
</evidence>